<reference evidence="3" key="2">
    <citation type="submission" date="2020-05" db="UniProtKB">
        <authorList>
            <consortium name="EnsemblMetazoa"/>
        </authorList>
    </citation>
    <scope>IDENTIFICATION</scope>
    <source>
        <strain evidence="3">wikel</strain>
    </source>
</reference>
<evidence type="ECO:0000256" key="1">
    <source>
        <dbReference type="SAM" id="Phobius"/>
    </source>
</evidence>
<keyword evidence="4" id="KW-1185">Reference proteome</keyword>
<keyword evidence="1" id="KW-0472">Membrane</keyword>
<feature type="transmembrane region" description="Helical" evidence="1">
    <location>
        <begin position="54"/>
        <end position="78"/>
    </location>
</feature>
<dbReference type="PaxDb" id="6945-B7Q7D9"/>
<dbReference type="EMBL" id="ABJB010041695">
    <property type="status" value="NOT_ANNOTATED_CDS"/>
    <property type="molecule type" value="Genomic_DNA"/>
</dbReference>
<keyword evidence="1" id="KW-1133">Transmembrane helix</keyword>
<dbReference type="HOGENOM" id="CLU_2136227_0_0_1"/>
<dbReference type="AlphaFoldDB" id="B7Q7D9"/>
<organism>
    <name type="scientific">Ixodes scapularis</name>
    <name type="common">Black-legged tick</name>
    <name type="synonym">Deer tick</name>
    <dbReference type="NCBI Taxonomy" id="6945"/>
    <lineage>
        <taxon>Eukaryota</taxon>
        <taxon>Metazoa</taxon>
        <taxon>Ecdysozoa</taxon>
        <taxon>Arthropoda</taxon>
        <taxon>Chelicerata</taxon>
        <taxon>Arachnida</taxon>
        <taxon>Acari</taxon>
        <taxon>Parasitiformes</taxon>
        <taxon>Ixodida</taxon>
        <taxon>Ixodoidea</taxon>
        <taxon>Ixodidae</taxon>
        <taxon>Ixodinae</taxon>
        <taxon>Ixodes</taxon>
    </lineage>
</organism>
<proteinExistence type="predicted"/>
<evidence type="ECO:0000313" key="4">
    <source>
        <dbReference type="Proteomes" id="UP000001555"/>
    </source>
</evidence>
<keyword evidence="1" id="KW-0812">Transmembrane</keyword>
<accession>B7Q7D9</accession>
<protein>
    <submittedName>
        <fullName evidence="2 3">Uncharacterized protein</fullName>
    </submittedName>
</protein>
<dbReference type="VEuPathDB" id="VectorBase:ISCI010388"/>
<dbReference type="EnsemblMetazoa" id="ISCW010388-RA">
    <property type="protein sequence ID" value="ISCW010388-PA"/>
    <property type="gene ID" value="ISCW010388"/>
</dbReference>
<name>B7Q7D9_IXOSC</name>
<sequence>MLRRAGLGDGFYWLGHLAEGVFVVALSLTVMYVMLFGIYNQRGTTFLFYADSTLVMAVLMLFGLLTILHAMLLSVFLWNARFLLGPGGESTHDDVRHGQAFSSRSHWSVYTKK</sequence>
<feature type="transmembrane region" description="Helical" evidence="1">
    <location>
        <begin position="12"/>
        <end position="34"/>
    </location>
</feature>
<evidence type="ECO:0000313" key="2">
    <source>
        <dbReference type="EMBL" id="EEC14761.1"/>
    </source>
</evidence>
<reference evidence="2 4" key="1">
    <citation type="submission" date="2008-03" db="EMBL/GenBank/DDBJ databases">
        <title>Annotation of Ixodes scapularis.</title>
        <authorList>
            <consortium name="Ixodes scapularis Genome Project Consortium"/>
            <person name="Caler E."/>
            <person name="Hannick L.I."/>
            <person name="Bidwell S."/>
            <person name="Joardar V."/>
            <person name="Thiagarajan M."/>
            <person name="Amedeo P."/>
            <person name="Galinsky K.J."/>
            <person name="Schobel S."/>
            <person name="Inman J."/>
            <person name="Hostetler J."/>
            <person name="Miller J."/>
            <person name="Hammond M."/>
            <person name="Megy K."/>
            <person name="Lawson D."/>
            <person name="Kodira C."/>
            <person name="Sutton G."/>
            <person name="Meyer J."/>
            <person name="Hill C.A."/>
            <person name="Birren B."/>
            <person name="Nene V."/>
            <person name="Collins F."/>
            <person name="Alarcon-Chaidez F."/>
            <person name="Wikel S."/>
            <person name="Strausberg R."/>
        </authorList>
    </citation>
    <scope>NUCLEOTIDE SEQUENCE [LARGE SCALE GENOMIC DNA]</scope>
    <source>
        <strain evidence="4">Wikel</strain>
        <strain evidence="2">Wikel colony</strain>
    </source>
</reference>
<dbReference type="VEuPathDB" id="VectorBase:ISCW010388"/>
<evidence type="ECO:0000313" key="3">
    <source>
        <dbReference type="EnsemblMetazoa" id="ISCW010388-PA"/>
    </source>
</evidence>
<dbReference type="Proteomes" id="UP000001555">
    <property type="component" value="Unassembled WGS sequence"/>
</dbReference>
<dbReference type="EMBL" id="DS874156">
    <property type="protein sequence ID" value="EEC14761.1"/>
    <property type="molecule type" value="Genomic_DNA"/>
</dbReference>
<gene>
    <name evidence="2" type="ORF">IscW_ISCW010388</name>
</gene>
<dbReference type="InParanoid" id="B7Q7D9"/>